<protein>
    <recommendedName>
        <fullName evidence="4">C1q domain-containing protein</fullName>
    </recommendedName>
</protein>
<dbReference type="Proteomes" id="UP000318571">
    <property type="component" value="Chromosome 3"/>
</dbReference>
<dbReference type="EMBL" id="VCGU01000007">
    <property type="protein sequence ID" value="TRY73172.1"/>
    <property type="molecule type" value="Genomic_DNA"/>
</dbReference>
<accession>A0A553P673</accession>
<proteinExistence type="predicted"/>
<feature type="signal peptide" evidence="1">
    <location>
        <begin position="1"/>
        <end position="20"/>
    </location>
</feature>
<reference evidence="2 3" key="1">
    <citation type="journal article" date="2018" name="Nat. Ecol. Evol.">
        <title>Genomic signatures of mitonuclear coevolution across populations of Tigriopus californicus.</title>
        <authorList>
            <person name="Barreto F.S."/>
            <person name="Watson E.T."/>
            <person name="Lima T.G."/>
            <person name="Willett C.S."/>
            <person name="Edmands S."/>
            <person name="Li W."/>
            <person name="Burton R.S."/>
        </authorList>
    </citation>
    <scope>NUCLEOTIDE SEQUENCE [LARGE SCALE GENOMIC DNA]</scope>
    <source>
        <strain evidence="2 3">San Diego</strain>
    </source>
</reference>
<evidence type="ECO:0000313" key="2">
    <source>
        <dbReference type="EMBL" id="TRY73172.1"/>
    </source>
</evidence>
<comment type="caution">
    <text evidence="2">The sequence shown here is derived from an EMBL/GenBank/DDBJ whole genome shotgun (WGS) entry which is preliminary data.</text>
</comment>
<dbReference type="OrthoDB" id="6071414at2759"/>
<keyword evidence="3" id="KW-1185">Reference proteome</keyword>
<dbReference type="AlphaFoldDB" id="A0A553P673"/>
<name>A0A553P673_TIGCA</name>
<sequence>MSWPILTAFLVASLLGLTNAQARLTRDSFYIMNSFLPSGQVCGPNKIMTGYTVIREALQTLTIPLNKNNEKPMAFDPATGIFTAPFQGYYQVCASARIKKGSHGDFTIVKGDNAQAIAFSTDVQGAFGSVCPVQLDWSTHEQCNVIRLGMGSALAVRLNSGAASDCAESTEWRYTKLDIFSIAEEMR</sequence>
<dbReference type="InterPro" id="IPR008983">
    <property type="entry name" value="Tumour_necrosis_fac-like_dom"/>
</dbReference>
<dbReference type="SUPFAM" id="SSF49842">
    <property type="entry name" value="TNF-like"/>
    <property type="match status" value="1"/>
</dbReference>
<feature type="chain" id="PRO_5022238071" description="C1q domain-containing protein" evidence="1">
    <location>
        <begin position="21"/>
        <end position="187"/>
    </location>
</feature>
<evidence type="ECO:0008006" key="4">
    <source>
        <dbReference type="Google" id="ProtNLM"/>
    </source>
</evidence>
<keyword evidence="1" id="KW-0732">Signal</keyword>
<gene>
    <name evidence="2" type="ORF">TCAL_05817</name>
</gene>
<evidence type="ECO:0000256" key="1">
    <source>
        <dbReference type="SAM" id="SignalP"/>
    </source>
</evidence>
<evidence type="ECO:0000313" key="3">
    <source>
        <dbReference type="Proteomes" id="UP000318571"/>
    </source>
</evidence>
<organism evidence="2 3">
    <name type="scientific">Tigriopus californicus</name>
    <name type="common">Marine copepod</name>
    <dbReference type="NCBI Taxonomy" id="6832"/>
    <lineage>
        <taxon>Eukaryota</taxon>
        <taxon>Metazoa</taxon>
        <taxon>Ecdysozoa</taxon>
        <taxon>Arthropoda</taxon>
        <taxon>Crustacea</taxon>
        <taxon>Multicrustacea</taxon>
        <taxon>Hexanauplia</taxon>
        <taxon>Copepoda</taxon>
        <taxon>Harpacticoida</taxon>
        <taxon>Harpacticidae</taxon>
        <taxon>Tigriopus</taxon>
    </lineage>
</organism>
<dbReference type="Gene3D" id="2.60.120.40">
    <property type="match status" value="1"/>
</dbReference>